<accession>A0A8J3E8R0</accession>
<name>A0A8J3E8R0_9GAMM</name>
<reference evidence="1" key="2">
    <citation type="submission" date="2020-09" db="EMBL/GenBank/DDBJ databases">
        <authorList>
            <person name="Sun Q."/>
            <person name="Zhou Y."/>
        </authorList>
    </citation>
    <scope>NUCLEOTIDE SEQUENCE</scope>
    <source>
        <strain evidence="1">CGMCC 1.15758</strain>
    </source>
</reference>
<evidence type="ECO:0000313" key="1">
    <source>
        <dbReference type="EMBL" id="GGG00844.1"/>
    </source>
</evidence>
<dbReference type="Gene3D" id="1.20.1220.20">
    <property type="entry name" value="Uncharcterised protein PF01724"/>
    <property type="match status" value="1"/>
</dbReference>
<evidence type="ECO:0000313" key="2">
    <source>
        <dbReference type="Proteomes" id="UP000636949"/>
    </source>
</evidence>
<protein>
    <submittedName>
        <fullName evidence="1">Uncharacterized protein</fullName>
    </submittedName>
</protein>
<dbReference type="AlphaFoldDB" id="A0A8J3E8R0"/>
<dbReference type="Proteomes" id="UP000636949">
    <property type="component" value="Unassembled WGS sequence"/>
</dbReference>
<reference evidence="1" key="1">
    <citation type="journal article" date="2014" name="Int. J. Syst. Evol. Microbiol.">
        <title>Complete genome sequence of Corynebacterium casei LMG S-19264T (=DSM 44701T), isolated from a smear-ripened cheese.</title>
        <authorList>
            <consortium name="US DOE Joint Genome Institute (JGI-PGF)"/>
            <person name="Walter F."/>
            <person name="Albersmeier A."/>
            <person name="Kalinowski J."/>
            <person name="Ruckert C."/>
        </authorList>
    </citation>
    <scope>NUCLEOTIDE SEQUENCE</scope>
    <source>
        <strain evidence="1">CGMCC 1.15758</strain>
    </source>
</reference>
<dbReference type="EMBL" id="BMJS01000020">
    <property type="protein sequence ID" value="GGG00844.1"/>
    <property type="molecule type" value="Genomic_DNA"/>
</dbReference>
<proteinExistence type="predicted"/>
<gene>
    <name evidence="1" type="ORF">GCM10010995_17800</name>
</gene>
<organism evidence="1 2">
    <name type="scientific">Cysteiniphilum litorale</name>
    <dbReference type="NCBI Taxonomy" id="2056700"/>
    <lineage>
        <taxon>Bacteria</taxon>
        <taxon>Pseudomonadati</taxon>
        <taxon>Pseudomonadota</taxon>
        <taxon>Gammaproteobacteria</taxon>
        <taxon>Thiotrichales</taxon>
        <taxon>Fastidiosibacteraceae</taxon>
        <taxon>Cysteiniphilum</taxon>
    </lineage>
</organism>
<keyword evidence="2" id="KW-1185">Reference proteome</keyword>
<comment type="caution">
    <text evidence="1">The sequence shown here is derived from an EMBL/GenBank/DDBJ whole genome shotgun (WGS) entry which is preliminary data.</text>
</comment>
<sequence length="48" mass="5313">MFDLAEVLDDVYGDAILAAQKETGLAESEFPACLPYTLAQLLDDEFYP</sequence>
<dbReference type="Pfam" id="PF01724">
    <property type="entry name" value="DUF29"/>
    <property type="match status" value="1"/>
</dbReference>